<keyword evidence="5" id="KW-0812">Transmembrane</keyword>
<organism evidence="11 12">
    <name type="scientific">Hibiscus syriacus</name>
    <name type="common">Rose of Sharon</name>
    <dbReference type="NCBI Taxonomy" id="106335"/>
    <lineage>
        <taxon>Eukaryota</taxon>
        <taxon>Viridiplantae</taxon>
        <taxon>Streptophyta</taxon>
        <taxon>Embryophyta</taxon>
        <taxon>Tracheophyta</taxon>
        <taxon>Spermatophyta</taxon>
        <taxon>Magnoliopsida</taxon>
        <taxon>eudicotyledons</taxon>
        <taxon>Gunneridae</taxon>
        <taxon>Pentapetalae</taxon>
        <taxon>rosids</taxon>
        <taxon>malvids</taxon>
        <taxon>Malvales</taxon>
        <taxon>Malvaceae</taxon>
        <taxon>Malvoideae</taxon>
        <taxon>Hibiscus</taxon>
    </lineage>
</organism>
<evidence type="ECO:0000256" key="10">
    <source>
        <dbReference type="ARBA" id="ARBA00023180"/>
    </source>
</evidence>
<proteinExistence type="inferred from homology"/>
<sequence length="180" mass="20199">MTGCWLQRRSLCWLMRDRMLAPEAESLLADAGRLSAEQAFLVLAWMLLPWLVLSVVTENDMSFVGVTCWNHRENRLLSLQLRDMRTLELSNNDLSGPILYELSNCAYLNTLVLSNNRLSGPIPFQLSGLGRLKIFSVANNHLVGFIPLAFEGHGKAHFAGNREVFVVVLLKTMEVRVGGI</sequence>
<dbReference type="InterPro" id="IPR001611">
    <property type="entry name" value="Leu-rich_rpt"/>
</dbReference>
<dbReference type="EMBL" id="VEPZ02001721">
    <property type="protein sequence ID" value="KAE8661302.1"/>
    <property type="molecule type" value="Genomic_DNA"/>
</dbReference>
<evidence type="ECO:0000313" key="12">
    <source>
        <dbReference type="Proteomes" id="UP000436088"/>
    </source>
</evidence>
<evidence type="ECO:0000256" key="2">
    <source>
        <dbReference type="ARBA" id="ARBA00009592"/>
    </source>
</evidence>
<protein>
    <submittedName>
        <fullName evidence="11">Uncharacterized protein</fullName>
    </submittedName>
</protein>
<dbReference type="Gene3D" id="3.80.10.10">
    <property type="entry name" value="Ribonuclease Inhibitor"/>
    <property type="match status" value="1"/>
</dbReference>
<dbReference type="Pfam" id="PF00560">
    <property type="entry name" value="LRR_1"/>
    <property type="match status" value="2"/>
</dbReference>
<evidence type="ECO:0000256" key="1">
    <source>
        <dbReference type="ARBA" id="ARBA00004251"/>
    </source>
</evidence>
<evidence type="ECO:0000256" key="7">
    <source>
        <dbReference type="ARBA" id="ARBA00022989"/>
    </source>
</evidence>
<evidence type="ECO:0000256" key="6">
    <source>
        <dbReference type="ARBA" id="ARBA00022737"/>
    </source>
</evidence>
<keyword evidence="3" id="KW-1003">Cell membrane</keyword>
<dbReference type="AlphaFoldDB" id="A0A6A2WM98"/>
<evidence type="ECO:0000256" key="3">
    <source>
        <dbReference type="ARBA" id="ARBA00022475"/>
    </source>
</evidence>
<dbReference type="InterPro" id="IPR032675">
    <property type="entry name" value="LRR_dom_sf"/>
</dbReference>
<evidence type="ECO:0000256" key="9">
    <source>
        <dbReference type="ARBA" id="ARBA00023170"/>
    </source>
</evidence>
<dbReference type="GO" id="GO:0005886">
    <property type="term" value="C:plasma membrane"/>
    <property type="evidence" value="ECO:0007669"/>
    <property type="project" value="UniProtKB-SubCell"/>
</dbReference>
<dbReference type="PANTHER" id="PTHR27004:SF203">
    <property type="entry name" value="LEUCINE-RICH REPEAT-CONTAINING N-TERMINAL PLANT-TYPE DOMAIN-CONTAINING PROTEIN"/>
    <property type="match status" value="1"/>
</dbReference>
<comment type="subcellular location">
    <subcellularLocation>
        <location evidence="1">Cell membrane</location>
        <topology evidence="1">Single-pass type I membrane protein</topology>
    </subcellularLocation>
</comment>
<dbReference type="SUPFAM" id="SSF52058">
    <property type="entry name" value="L domain-like"/>
    <property type="match status" value="1"/>
</dbReference>
<dbReference type="PANTHER" id="PTHR27004">
    <property type="entry name" value="RECEPTOR-LIKE PROTEIN 12 ISOFORM X1"/>
    <property type="match status" value="1"/>
</dbReference>
<keyword evidence="8" id="KW-0472">Membrane</keyword>
<gene>
    <name evidence="11" type="ORF">F3Y22_tig00113726pilonHSYRG00116</name>
</gene>
<keyword evidence="12" id="KW-1185">Reference proteome</keyword>
<comment type="similarity">
    <text evidence="2">Belongs to the RLP family.</text>
</comment>
<dbReference type="Proteomes" id="UP000436088">
    <property type="component" value="Unassembled WGS sequence"/>
</dbReference>
<accession>A0A6A2WM98</accession>
<keyword evidence="4" id="KW-0433">Leucine-rich repeat</keyword>
<evidence type="ECO:0000256" key="4">
    <source>
        <dbReference type="ARBA" id="ARBA00022614"/>
    </source>
</evidence>
<name>A0A6A2WM98_HIBSY</name>
<evidence type="ECO:0000313" key="11">
    <source>
        <dbReference type="EMBL" id="KAE8661302.1"/>
    </source>
</evidence>
<keyword evidence="7" id="KW-1133">Transmembrane helix</keyword>
<evidence type="ECO:0000256" key="8">
    <source>
        <dbReference type="ARBA" id="ARBA00023136"/>
    </source>
</evidence>
<comment type="caution">
    <text evidence="11">The sequence shown here is derived from an EMBL/GenBank/DDBJ whole genome shotgun (WGS) entry which is preliminary data.</text>
</comment>
<keyword evidence="9" id="KW-0675">Receptor</keyword>
<reference evidence="11" key="1">
    <citation type="submission" date="2019-09" db="EMBL/GenBank/DDBJ databases">
        <title>Draft genome information of white flower Hibiscus syriacus.</title>
        <authorList>
            <person name="Kim Y.-M."/>
        </authorList>
    </citation>
    <scope>NUCLEOTIDE SEQUENCE [LARGE SCALE GENOMIC DNA]</scope>
    <source>
        <strain evidence="11">YM2019G1</strain>
    </source>
</reference>
<keyword evidence="6" id="KW-0677">Repeat</keyword>
<keyword evidence="10" id="KW-0325">Glycoprotein</keyword>
<evidence type="ECO:0000256" key="5">
    <source>
        <dbReference type="ARBA" id="ARBA00022692"/>
    </source>
</evidence>